<evidence type="ECO:0000313" key="7">
    <source>
        <dbReference type="EMBL" id="RIV84005.1"/>
    </source>
</evidence>
<dbReference type="AlphaFoldDB" id="A0A3A1P6Q3"/>
<feature type="domain" description="Helicase ATP-binding" evidence="5">
    <location>
        <begin position="310"/>
        <end position="471"/>
    </location>
</feature>
<protein>
    <submittedName>
        <fullName evidence="7">Helicase</fullName>
    </submittedName>
</protein>
<gene>
    <name evidence="7" type="ORF">D2V17_12310</name>
</gene>
<dbReference type="Gene3D" id="3.40.50.300">
    <property type="entry name" value="P-loop containing nucleotide triphosphate hydrolases"/>
    <property type="match status" value="2"/>
</dbReference>
<dbReference type="InterPro" id="IPR050474">
    <property type="entry name" value="Hel308_SKI2-like"/>
</dbReference>
<sequence>MFDATTAALIRAAPPLDGLDLDNLPKRLTEAFADIVSARIRLRGATVEADDEALVATVAELRRIAAAHETYAALLPDRENRASAAFVAASAHQAISLALRGADAPSQVDIAAVSPEVCATLLFLLAEAHADAAEAAKRIVPAPEAGPIERALLLAIRNLAQGRLGEIVGADEPEIDAEGDDFGARALDALRLLLLRGITNLARQLRLRVDVAPEAGGVVPASTLFAQVHALASEPVDGAGAAGETLLSLYPGPLHLANLLLGLDGDLLGSALSRIPTPGGVSDNGWWQTLRRMARQRPYLWRNHREAVAKGYLEQGVSSAISFPTGGGKSTLAELKIATALLRGERVIFLAPTHALVGQTQRSLKRIFQDYSILADVDEDVGIGDVVVLGEVTVMTPERCLMLLSIDPDAFQDLGLIVFDECHLLHPREDDRSRRGLDAMLVILNLTRIAPDADLLLLSAMMKNTQEIADWIAHITSRQCLTLDLSWKPTRQVRGCVVYPAEQIKALKTILDQARTDYPDHNMPPVSVKNALLAQPFGLFSLLQTWSTTARSDYALLQLLGDGRLLSAGRSKGGNWYLTPNGNETSGAIAAAAASAGMKTLVFVQSTVFCEKCVKDYPSRVPTSQITLTEEEQKWRTLAEEEMGGAGYCYMKLAADGTLRAGTASHHALLLREERELHESLFRRPDGIKVLFATSTLAQGMNLPSEVVIISGDSRFDPQADKMQKLEAHELLNAAGRAGRAGEGAQGFVLLVPSKVIDFDDQNNQINGHWMELQAIFEQADQCLVIDDPLKAVLDSIHDGVTQTGASAYLLSKLPLAIAGAEDDPAAVLLNRSFSAYRALAAADADWLSTRVASALAARATLELPEADRWIEQVSSATGLSVALLQQISELLDTGSFSGTAEQVIAALLDWLDAHPSQLLRLLRPESLEEAFGTPYKSLGDDEARGKHALLWLRKLLPIWLSGVPLCELEKAYLGRTTNLKQCKNARHFVSRLVPDLAFMAGLPGQLLAARLRAAGDETPVSTVLATLSGVVREGCDSPDSLAVRLHLTRSVSRVAARKHYDAIRQHIQPGSLNESFEETLERIRNADIVASFDKLDDLNGDS</sequence>
<dbReference type="Proteomes" id="UP000265366">
    <property type="component" value="Unassembled WGS sequence"/>
</dbReference>
<keyword evidence="8" id="KW-1185">Reference proteome</keyword>
<dbReference type="InterPro" id="IPR014001">
    <property type="entry name" value="Helicase_ATP-bd"/>
</dbReference>
<dbReference type="InterPro" id="IPR011545">
    <property type="entry name" value="DEAD/DEAH_box_helicase_dom"/>
</dbReference>
<dbReference type="Pfam" id="PF00271">
    <property type="entry name" value="Helicase_C"/>
    <property type="match status" value="1"/>
</dbReference>
<dbReference type="InterPro" id="IPR027417">
    <property type="entry name" value="P-loop_NTPase"/>
</dbReference>
<evidence type="ECO:0000256" key="2">
    <source>
        <dbReference type="ARBA" id="ARBA00022801"/>
    </source>
</evidence>
<feature type="domain" description="Helicase C-terminal" evidence="6">
    <location>
        <begin position="588"/>
        <end position="798"/>
    </location>
</feature>
<evidence type="ECO:0000256" key="3">
    <source>
        <dbReference type="ARBA" id="ARBA00022806"/>
    </source>
</evidence>
<evidence type="ECO:0000313" key="8">
    <source>
        <dbReference type="Proteomes" id="UP000265366"/>
    </source>
</evidence>
<keyword evidence="2" id="KW-0378">Hydrolase</keyword>
<reference evidence="7 8" key="1">
    <citation type="submission" date="2018-08" db="EMBL/GenBank/DDBJ databases">
        <title>Erythrobacter zhengii sp.nov., a bacterium isolated from deep-sea sediment.</title>
        <authorList>
            <person name="Fang C."/>
            <person name="Wu Y.-H."/>
            <person name="Sun C."/>
            <person name="Wang H."/>
            <person name="Cheng H."/>
            <person name="Meng F.-X."/>
            <person name="Wang C.-S."/>
            <person name="Xu X.-W."/>
        </authorList>
    </citation>
    <scope>NUCLEOTIDE SEQUENCE [LARGE SCALE GENOMIC DNA]</scope>
    <source>
        <strain evidence="7 8">CCTCC AB 2015396</strain>
    </source>
</reference>
<keyword evidence="3 7" id="KW-0347">Helicase</keyword>
<dbReference type="InterPro" id="IPR001650">
    <property type="entry name" value="Helicase_C-like"/>
</dbReference>
<dbReference type="PANTHER" id="PTHR47961">
    <property type="entry name" value="DNA POLYMERASE THETA, PUTATIVE (AFU_ORTHOLOGUE AFUA_1G05260)-RELATED"/>
    <property type="match status" value="1"/>
</dbReference>
<organism evidence="7 8">
    <name type="scientific">Aurantiacibacter xanthus</name>
    <dbReference type="NCBI Taxonomy" id="1784712"/>
    <lineage>
        <taxon>Bacteria</taxon>
        <taxon>Pseudomonadati</taxon>
        <taxon>Pseudomonadota</taxon>
        <taxon>Alphaproteobacteria</taxon>
        <taxon>Sphingomonadales</taxon>
        <taxon>Erythrobacteraceae</taxon>
        <taxon>Aurantiacibacter</taxon>
    </lineage>
</organism>
<comment type="caution">
    <text evidence="7">The sequence shown here is derived from an EMBL/GenBank/DDBJ whole genome shotgun (WGS) entry which is preliminary data.</text>
</comment>
<evidence type="ECO:0000256" key="4">
    <source>
        <dbReference type="ARBA" id="ARBA00022840"/>
    </source>
</evidence>
<dbReference type="GO" id="GO:0005524">
    <property type="term" value="F:ATP binding"/>
    <property type="evidence" value="ECO:0007669"/>
    <property type="project" value="UniProtKB-KW"/>
</dbReference>
<accession>A0A3A1P6Q3</accession>
<dbReference type="PROSITE" id="PS51192">
    <property type="entry name" value="HELICASE_ATP_BIND_1"/>
    <property type="match status" value="1"/>
</dbReference>
<name>A0A3A1P6Q3_9SPHN</name>
<dbReference type="GO" id="GO:0003676">
    <property type="term" value="F:nucleic acid binding"/>
    <property type="evidence" value="ECO:0007669"/>
    <property type="project" value="InterPro"/>
</dbReference>
<dbReference type="GO" id="GO:0004386">
    <property type="term" value="F:helicase activity"/>
    <property type="evidence" value="ECO:0007669"/>
    <property type="project" value="UniProtKB-KW"/>
</dbReference>
<evidence type="ECO:0000256" key="1">
    <source>
        <dbReference type="ARBA" id="ARBA00022741"/>
    </source>
</evidence>
<dbReference type="GO" id="GO:0016787">
    <property type="term" value="F:hydrolase activity"/>
    <property type="evidence" value="ECO:0007669"/>
    <property type="project" value="UniProtKB-KW"/>
</dbReference>
<keyword evidence="4" id="KW-0067">ATP-binding</keyword>
<dbReference type="SMART" id="SM00487">
    <property type="entry name" value="DEXDc"/>
    <property type="match status" value="1"/>
</dbReference>
<evidence type="ECO:0000259" key="6">
    <source>
        <dbReference type="PROSITE" id="PS51194"/>
    </source>
</evidence>
<dbReference type="RefSeq" id="WP_119593170.1">
    <property type="nucleotide sequence ID" value="NZ_QXFM01000110.1"/>
</dbReference>
<dbReference type="Pfam" id="PF00270">
    <property type="entry name" value="DEAD"/>
    <property type="match status" value="1"/>
</dbReference>
<evidence type="ECO:0000259" key="5">
    <source>
        <dbReference type="PROSITE" id="PS51192"/>
    </source>
</evidence>
<dbReference type="SUPFAM" id="SSF52540">
    <property type="entry name" value="P-loop containing nucleoside triphosphate hydrolases"/>
    <property type="match status" value="1"/>
</dbReference>
<keyword evidence="1" id="KW-0547">Nucleotide-binding</keyword>
<dbReference type="PROSITE" id="PS51194">
    <property type="entry name" value="HELICASE_CTER"/>
    <property type="match status" value="1"/>
</dbReference>
<proteinExistence type="predicted"/>
<dbReference type="EMBL" id="QXFM01000110">
    <property type="protein sequence ID" value="RIV84005.1"/>
    <property type="molecule type" value="Genomic_DNA"/>
</dbReference>
<dbReference type="OrthoDB" id="9815222at2"/>
<dbReference type="SMART" id="SM00490">
    <property type="entry name" value="HELICc"/>
    <property type="match status" value="1"/>
</dbReference>
<dbReference type="PANTHER" id="PTHR47961:SF6">
    <property type="entry name" value="DNA-DIRECTED DNA POLYMERASE"/>
    <property type="match status" value="1"/>
</dbReference>